<keyword evidence="3" id="KW-1185">Reference proteome</keyword>
<reference evidence="2" key="3">
    <citation type="submission" date="2022-06" db="UniProtKB">
        <authorList>
            <consortium name="EnsemblPlants"/>
        </authorList>
    </citation>
    <scope>IDENTIFICATION</scope>
</reference>
<protein>
    <submittedName>
        <fullName evidence="2">Uncharacterized protein</fullName>
    </submittedName>
</protein>
<dbReference type="EnsemblPlants" id="TuG1812G0700000975.01.T01">
    <property type="protein sequence ID" value="TuG1812G0700000975.01.T01.cds335568"/>
    <property type="gene ID" value="TuG1812G0700000975.01"/>
</dbReference>
<dbReference type="Proteomes" id="UP000015106">
    <property type="component" value="Chromosome 7"/>
</dbReference>
<evidence type="ECO:0000313" key="2">
    <source>
        <dbReference type="EnsemblPlants" id="TuG1812G0700000975.01.T01.cds335568"/>
    </source>
</evidence>
<dbReference type="AlphaFoldDB" id="A0A8R7QZB8"/>
<accession>A0A8R7QZB8</accession>
<sequence>MVLELVDVLFLTPLVHDKLLQLLGVGCKHLSFIPTMTRRTATARPSLSNEPSLSSLATSTPIPLFAIARAIMGVSIMNGSITNGSPKAKLSMVEPHPQCVRNAPVAPCASAFTCGTHPVQTSPRSRVRSSNPAGNRSCSSSFPVPVPAGFRRAQRKRTPASSSPSASSWMFCSVSGASLPSAT</sequence>
<dbReference type="Gramene" id="TuG1812G0700000975.01.T01">
    <property type="protein sequence ID" value="TuG1812G0700000975.01.T01.cds335568"/>
    <property type="gene ID" value="TuG1812G0700000975.01"/>
</dbReference>
<organism evidence="2 3">
    <name type="scientific">Triticum urartu</name>
    <name type="common">Red wild einkorn</name>
    <name type="synonym">Crithodium urartu</name>
    <dbReference type="NCBI Taxonomy" id="4572"/>
    <lineage>
        <taxon>Eukaryota</taxon>
        <taxon>Viridiplantae</taxon>
        <taxon>Streptophyta</taxon>
        <taxon>Embryophyta</taxon>
        <taxon>Tracheophyta</taxon>
        <taxon>Spermatophyta</taxon>
        <taxon>Magnoliopsida</taxon>
        <taxon>Liliopsida</taxon>
        <taxon>Poales</taxon>
        <taxon>Poaceae</taxon>
        <taxon>BOP clade</taxon>
        <taxon>Pooideae</taxon>
        <taxon>Triticodae</taxon>
        <taxon>Triticeae</taxon>
        <taxon>Triticinae</taxon>
        <taxon>Triticum</taxon>
    </lineage>
</organism>
<evidence type="ECO:0000313" key="3">
    <source>
        <dbReference type="Proteomes" id="UP000015106"/>
    </source>
</evidence>
<reference evidence="3" key="1">
    <citation type="journal article" date="2013" name="Nature">
        <title>Draft genome of the wheat A-genome progenitor Triticum urartu.</title>
        <authorList>
            <person name="Ling H.Q."/>
            <person name="Zhao S."/>
            <person name="Liu D."/>
            <person name="Wang J."/>
            <person name="Sun H."/>
            <person name="Zhang C."/>
            <person name="Fan H."/>
            <person name="Li D."/>
            <person name="Dong L."/>
            <person name="Tao Y."/>
            <person name="Gao C."/>
            <person name="Wu H."/>
            <person name="Li Y."/>
            <person name="Cui Y."/>
            <person name="Guo X."/>
            <person name="Zheng S."/>
            <person name="Wang B."/>
            <person name="Yu K."/>
            <person name="Liang Q."/>
            <person name="Yang W."/>
            <person name="Lou X."/>
            <person name="Chen J."/>
            <person name="Feng M."/>
            <person name="Jian J."/>
            <person name="Zhang X."/>
            <person name="Luo G."/>
            <person name="Jiang Y."/>
            <person name="Liu J."/>
            <person name="Wang Z."/>
            <person name="Sha Y."/>
            <person name="Zhang B."/>
            <person name="Wu H."/>
            <person name="Tang D."/>
            <person name="Shen Q."/>
            <person name="Xue P."/>
            <person name="Zou S."/>
            <person name="Wang X."/>
            <person name="Liu X."/>
            <person name="Wang F."/>
            <person name="Yang Y."/>
            <person name="An X."/>
            <person name="Dong Z."/>
            <person name="Zhang K."/>
            <person name="Zhang X."/>
            <person name="Luo M.C."/>
            <person name="Dvorak J."/>
            <person name="Tong Y."/>
            <person name="Wang J."/>
            <person name="Yang H."/>
            <person name="Li Z."/>
            <person name="Wang D."/>
            <person name="Zhang A."/>
            <person name="Wang J."/>
        </authorList>
    </citation>
    <scope>NUCLEOTIDE SEQUENCE</scope>
    <source>
        <strain evidence="3">cv. G1812</strain>
    </source>
</reference>
<name>A0A8R7QZB8_TRIUA</name>
<feature type="region of interest" description="Disordered" evidence="1">
    <location>
        <begin position="118"/>
        <end position="167"/>
    </location>
</feature>
<evidence type="ECO:0000256" key="1">
    <source>
        <dbReference type="SAM" id="MobiDB-lite"/>
    </source>
</evidence>
<proteinExistence type="predicted"/>
<reference evidence="2" key="2">
    <citation type="submission" date="2018-03" db="EMBL/GenBank/DDBJ databases">
        <title>The Triticum urartu genome reveals the dynamic nature of wheat genome evolution.</title>
        <authorList>
            <person name="Ling H."/>
            <person name="Ma B."/>
            <person name="Shi X."/>
            <person name="Liu H."/>
            <person name="Dong L."/>
            <person name="Sun H."/>
            <person name="Cao Y."/>
            <person name="Gao Q."/>
            <person name="Zheng S."/>
            <person name="Li Y."/>
            <person name="Yu Y."/>
            <person name="Du H."/>
            <person name="Qi M."/>
            <person name="Li Y."/>
            <person name="Yu H."/>
            <person name="Cui Y."/>
            <person name="Wang N."/>
            <person name="Chen C."/>
            <person name="Wu H."/>
            <person name="Zhao Y."/>
            <person name="Zhang J."/>
            <person name="Li Y."/>
            <person name="Zhou W."/>
            <person name="Zhang B."/>
            <person name="Hu W."/>
            <person name="Eijk M."/>
            <person name="Tang J."/>
            <person name="Witsenboer H."/>
            <person name="Zhao S."/>
            <person name="Li Z."/>
            <person name="Zhang A."/>
            <person name="Wang D."/>
            <person name="Liang C."/>
        </authorList>
    </citation>
    <scope>NUCLEOTIDE SEQUENCE [LARGE SCALE GENOMIC DNA]</scope>
    <source>
        <strain evidence="2">cv. G1812</strain>
    </source>
</reference>
<feature type="compositionally biased region" description="Polar residues" evidence="1">
    <location>
        <begin position="118"/>
        <end position="142"/>
    </location>
</feature>